<dbReference type="SUPFAM" id="SSF51215">
    <property type="entry name" value="Regulatory protein AraC"/>
    <property type="match status" value="1"/>
</dbReference>
<keyword evidence="3" id="KW-0010">Activator</keyword>
<reference evidence="7" key="1">
    <citation type="journal article" date="2022" name="ISME J.">
        <title>Genetic and phylogenetic analysis of dissimilatory iodate-reducing bacteria identifies potential niches across the world's oceans.</title>
        <authorList>
            <person name="Reyes-Umana V."/>
            <person name="Henning Z."/>
            <person name="Lee K."/>
            <person name="Barnum T.P."/>
            <person name="Coates J.D."/>
        </authorList>
    </citation>
    <scope>NUCLEOTIDE SEQUENCE [LARGE SCALE GENOMIC DNA]</scope>
    <source>
        <strain evidence="7">IR12</strain>
    </source>
</reference>
<dbReference type="SUPFAM" id="SSF46689">
    <property type="entry name" value="Homeodomain-like"/>
    <property type="match status" value="2"/>
</dbReference>
<dbReference type="EMBL" id="JAEKFT010000041">
    <property type="protein sequence ID" value="MBT0963875.1"/>
    <property type="molecule type" value="Genomic_DNA"/>
</dbReference>
<dbReference type="PROSITE" id="PS01124">
    <property type="entry name" value="HTH_ARAC_FAMILY_2"/>
    <property type="match status" value="1"/>
</dbReference>
<dbReference type="PANTHER" id="PTHR46796">
    <property type="entry name" value="HTH-TYPE TRANSCRIPTIONAL ACTIVATOR RHAS-RELATED"/>
    <property type="match status" value="1"/>
</dbReference>
<dbReference type="Pfam" id="PF12833">
    <property type="entry name" value="HTH_18"/>
    <property type="match status" value="1"/>
</dbReference>
<evidence type="ECO:0000256" key="3">
    <source>
        <dbReference type="ARBA" id="ARBA00023159"/>
    </source>
</evidence>
<evidence type="ECO:0000256" key="4">
    <source>
        <dbReference type="ARBA" id="ARBA00023163"/>
    </source>
</evidence>
<dbReference type="InterPro" id="IPR003313">
    <property type="entry name" value="AraC-bd"/>
</dbReference>
<sequence length="274" mass="30228">MATTEYARFFRADDIAPLDCLDARFRRQVFAPHFHESFVVNTLLAGAQRYRYRGAEHVAGRGALVMINPGEMHTGHAESAGGWAYRGFYPSTALIGRLAEAISGRSGVMPLFTATVVPDADLARRLDRLHLLLAESTDPLLRESAQVAVFGDVIRRHMHIAERPETRCERLTDTVKALLAERLGENVSLTELAALTGRSTWHVCRQFRADTGLSPVAWRNQLRVQRALGALVRGEAIGEVAARFGFADQAHLTRAFRAALGVTPGKVRHGLLTH</sequence>
<dbReference type="PANTHER" id="PTHR46796:SF2">
    <property type="entry name" value="TRANSCRIPTIONAL REGULATORY PROTEIN"/>
    <property type="match status" value="1"/>
</dbReference>
<evidence type="ECO:0000256" key="2">
    <source>
        <dbReference type="ARBA" id="ARBA00023125"/>
    </source>
</evidence>
<dbReference type="SMART" id="SM00342">
    <property type="entry name" value="HTH_ARAC"/>
    <property type="match status" value="1"/>
</dbReference>
<dbReference type="InterPro" id="IPR037923">
    <property type="entry name" value="HTH-like"/>
</dbReference>
<dbReference type="InterPro" id="IPR018060">
    <property type="entry name" value="HTH_AraC"/>
</dbReference>
<evidence type="ECO:0000259" key="5">
    <source>
        <dbReference type="PROSITE" id="PS01124"/>
    </source>
</evidence>
<keyword evidence="2" id="KW-0238">DNA-binding</keyword>
<dbReference type="Proteomes" id="UP000694660">
    <property type="component" value="Unassembled WGS sequence"/>
</dbReference>
<dbReference type="Pfam" id="PF02311">
    <property type="entry name" value="AraC_binding"/>
    <property type="match status" value="1"/>
</dbReference>
<organism evidence="6 7">
    <name type="scientific">Denitromonas iodatirespirans</name>
    <dbReference type="NCBI Taxonomy" id="2795389"/>
    <lineage>
        <taxon>Bacteria</taxon>
        <taxon>Pseudomonadati</taxon>
        <taxon>Pseudomonadota</taxon>
        <taxon>Betaproteobacteria</taxon>
        <taxon>Rhodocyclales</taxon>
        <taxon>Zoogloeaceae</taxon>
        <taxon>Denitromonas</taxon>
    </lineage>
</organism>
<name>A0A944DCU4_DENI1</name>
<evidence type="ECO:0000313" key="6">
    <source>
        <dbReference type="EMBL" id="MBT0963875.1"/>
    </source>
</evidence>
<comment type="caution">
    <text evidence="6">The sequence shown here is derived from an EMBL/GenBank/DDBJ whole genome shotgun (WGS) entry which is preliminary data.</text>
</comment>
<feature type="domain" description="HTH araC/xylS-type" evidence="5">
    <location>
        <begin position="173"/>
        <end position="270"/>
    </location>
</feature>
<evidence type="ECO:0000256" key="1">
    <source>
        <dbReference type="ARBA" id="ARBA00023015"/>
    </source>
</evidence>
<dbReference type="AlphaFoldDB" id="A0A944DCU4"/>
<dbReference type="InterPro" id="IPR050204">
    <property type="entry name" value="AraC_XylS_family_regulators"/>
</dbReference>
<keyword evidence="4" id="KW-0804">Transcription</keyword>
<keyword evidence="1" id="KW-0805">Transcription regulation</keyword>
<accession>A0A944DCU4</accession>
<proteinExistence type="predicted"/>
<dbReference type="InterPro" id="IPR018062">
    <property type="entry name" value="HTH_AraC-typ_CS"/>
</dbReference>
<protein>
    <submittedName>
        <fullName evidence="6">AraC family transcriptional regulator</fullName>
    </submittedName>
</protein>
<dbReference type="InterPro" id="IPR009057">
    <property type="entry name" value="Homeodomain-like_sf"/>
</dbReference>
<gene>
    <name evidence="6" type="ORF">I8J34_22075</name>
</gene>
<dbReference type="Gene3D" id="1.10.10.60">
    <property type="entry name" value="Homeodomain-like"/>
    <property type="match status" value="1"/>
</dbReference>
<dbReference type="GO" id="GO:0043565">
    <property type="term" value="F:sequence-specific DNA binding"/>
    <property type="evidence" value="ECO:0007669"/>
    <property type="project" value="InterPro"/>
</dbReference>
<evidence type="ECO:0000313" key="7">
    <source>
        <dbReference type="Proteomes" id="UP000694660"/>
    </source>
</evidence>
<dbReference type="GO" id="GO:0003700">
    <property type="term" value="F:DNA-binding transcription factor activity"/>
    <property type="evidence" value="ECO:0007669"/>
    <property type="project" value="InterPro"/>
</dbReference>
<dbReference type="PROSITE" id="PS00041">
    <property type="entry name" value="HTH_ARAC_FAMILY_1"/>
    <property type="match status" value="1"/>
</dbReference>
<keyword evidence="7" id="KW-1185">Reference proteome</keyword>
<dbReference type="RefSeq" id="WP_214363803.1">
    <property type="nucleotide sequence ID" value="NZ_JAEKFT010000041.1"/>
</dbReference>